<evidence type="ECO:0000256" key="6">
    <source>
        <dbReference type="SAM" id="MobiDB-lite"/>
    </source>
</evidence>
<accession>A0AAE2BXK2</accession>
<dbReference type="PANTHER" id="PTHR10657">
    <property type="entry name" value="PEPTIDYL-PROLYL CIS-TRANS ISOMERASE"/>
    <property type="match status" value="1"/>
</dbReference>
<evidence type="ECO:0000256" key="4">
    <source>
        <dbReference type="PROSITE-ProRule" id="PRU00278"/>
    </source>
</evidence>
<evidence type="ECO:0000256" key="5">
    <source>
        <dbReference type="RuleBase" id="RU363014"/>
    </source>
</evidence>
<organism evidence="8 9">
    <name type="scientific">Sesamum angolense</name>
    <dbReference type="NCBI Taxonomy" id="2727404"/>
    <lineage>
        <taxon>Eukaryota</taxon>
        <taxon>Viridiplantae</taxon>
        <taxon>Streptophyta</taxon>
        <taxon>Embryophyta</taxon>
        <taxon>Tracheophyta</taxon>
        <taxon>Spermatophyta</taxon>
        <taxon>Magnoliopsida</taxon>
        <taxon>eudicotyledons</taxon>
        <taxon>Gunneridae</taxon>
        <taxon>Pentapetalae</taxon>
        <taxon>asterids</taxon>
        <taxon>lamiids</taxon>
        <taxon>Lamiales</taxon>
        <taxon>Pedaliaceae</taxon>
        <taxon>Sesamum</taxon>
    </lineage>
</organism>
<comment type="catalytic activity">
    <reaction evidence="1 5">
        <text>[protein]-peptidylproline (omega=180) = [protein]-peptidylproline (omega=0)</text>
        <dbReference type="Rhea" id="RHEA:16237"/>
        <dbReference type="Rhea" id="RHEA-COMP:10747"/>
        <dbReference type="Rhea" id="RHEA-COMP:10748"/>
        <dbReference type="ChEBI" id="CHEBI:83833"/>
        <dbReference type="ChEBI" id="CHEBI:83834"/>
        <dbReference type="EC" id="5.2.1.8"/>
    </reaction>
</comment>
<keyword evidence="9" id="KW-1185">Reference proteome</keyword>
<dbReference type="InterPro" id="IPR051370">
    <property type="entry name" value="PPIase_Pin1"/>
</dbReference>
<protein>
    <recommendedName>
        <fullName evidence="5">Peptidyl-prolyl cis-trans isomerase</fullName>
        <ecNumber evidence="5">5.2.1.8</ecNumber>
    </recommendedName>
</protein>
<dbReference type="GO" id="GO:0005829">
    <property type="term" value="C:cytosol"/>
    <property type="evidence" value="ECO:0007669"/>
    <property type="project" value="TreeGrafter"/>
</dbReference>
<dbReference type="EMBL" id="JACGWL010000005">
    <property type="protein sequence ID" value="KAK4401447.1"/>
    <property type="molecule type" value="Genomic_DNA"/>
</dbReference>
<dbReference type="GO" id="GO:0003755">
    <property type="term" value="F:peptidyl-prolyl cis-trans isomerase activity"/>
    <property type="evidence" value="ECO:0007669"/>
    <property type="project" value="UniProtKB-UniRule"/>
</dbReference>
<dbReference type="PROSITE" id="PS50198">
    <property type="entry name" value="PPIC_PPIASE_2"/>
    <property type="match status" value="1"/>
</dbReference>
<dbReference type="SUPFAM" id="SSF54534">
    <property type="entry name" value="FKBP-like"/>
    <property type="match status" value="1"/>
</dbReference>
<evidence type="ECO:0000256" key="1">
    <source>
        <dbReference type="ARBA" id="ARBA00000971"/>
    </source>
</evidence>
<dbReference type="PANTHER" id="PTHR10657:SF41">
    <property type="entry name" value="PEPTIDYL-PROLYL CIS-TRANS ISOMERASE PIN1"/>
    <property type="match status" value="1"/>
</dbReference>
<sequence length="113" mass="13061">MSSSQKVRASHILIKHEGSRRKSSWKDPEGRGISSTTRDQAVAQLKTIRDDILSGKSRFEVIIPKSSKVERLEENFLVFDFELTEEDMDLIKTIDRNYRTNQPAKFWGVDVYA</sequence>
<dbReference type="EC" id="5.2.1.8" evidence="5"/>
<reference evidence="8" key="1">
    <citation type="submission" date="2020-06" db="EMBL/GenBank/DDBJ databases">
        <authorList>
            <person name="Li T."/>
            <person name="Hu X."/>
            <person name="Zhang T."/>
            <person name="Song X."/>
            <person name="Zhang H."/>
            <person name="Dai N."/>
            <person name="Sheng W."/>
            <person name="Hou X."/>
            <person name="Wei L."/>
        </authorList>
    </citation>
    <scope>NUCLEOTIDE SEQUENCE</scope>
    <source>
        <strain evidence="8">K16</strain>
        <tissue evidence="8">Leaf</tissue>
    </source>
</reference>
<evidence type="ECO:0000256" key="3">
    <source>
        <dbReference type="ARBA" id="ARBA00023235"/>
    </source>
</evidence>
<reference evidence="8" key="2">
    <citation type="journal article" date="2024" name="Plant">
        <title>Genomic evolution and insights into agronomic trait innovations of Sesamum species.</title>
        <authorList>
            <person name="Miao H."/>
            <person name="Wang L."/>
            <person name="Qu L."/>
            <person name="Liu H."/>
            <person name="Sun Y."/>
            <person name="Le M."/>
            <person name="Wang Q."/>
            <person name="Wei S."/>
            <person name="Zheng Y."/>
            <person name="Lin W."/>
            <person name="Duan Y."/>
            <person name="Cao H."/>
            <person name="Xiong S."/>
            <person name="Wang X."/>
            <person name="Wei L."/>
            <person name="Li C."/>
            <person name="Ma Q."/>
            <person name="Ju M."/>
            <person name="Zhao R."/>
            <person name="Li G."/>
            <person name="Mu C."/>
            <person name="Tian Q."/>
            <person name="Mei H."/>
            <person name="Zhang T."/>
            <person name="Gao T."/>
            <person name="Zhang H."/>
        </authorList>
    </citation>
    <scope>NUCLEOTIDE SEQUENCE</scope>
    <source>
        <strain evidence="8">K16</strain>
    </source>
</reference>
<feature type="region of interest" description="Disordered" evidence="6">
    <location>
        <begin position="1"/>
        <end position="39"/>
    </location>
</feature>
<dbReference type="InterPro" id="IPR000297">
    <property type="entry name" value="PPIase_PpiC"/>
</dbReference>
<dbReference type="SUPFAM" id="SSF51430">
    <property type="entry name" value="NAD(P)-linked oxidoreductase"/>
    <property type="match status" value="1"/>
</dbReference>
<comment type="caution">
    <text evidence="8">The sequence shown here is derived from an EMBL/GenBank/DDBJ whole genome shotgun (WGS) entry which is preliminary data.</text>
</comment>
<dbReference type="Proteomes" id="UP001289374">
    <property type="component" value="Unassembled WGS sequence"/>
</dbReference>
<dbReference type="Gene3D" id="3.10.50.40">
    <property type="match status" value="1"/>
</dbReference>
<dbReference type="InterPro" id="IPR046357">
    <property type="entry name" value="PPIase_dom_sf"/>
</dbReference>
<dbReference type="GO" id="GO:0005634">
    <property type="term" value="C:nucleus"/>
    <property type="evidence" value="ECO:0007669"/>
    <property type="project" value="TreeGrafter"/>
</dbReference>
<evidence type="ECO:0000256" key="2">
    <source>
        <dbReference type="ARBA" id="ARBA00023110"/>
    </source>
</evidence>
<keyword evidence="3 4" id="KW-0413">Isomerase</keyword>
<evidence type="ECO:0000313" key="8">
    <source>
        <dbReference type="EMBL" id="KAK4401447.1"/>
    </source>
</evidence>
<gene>
    <name evidence="8" type="ORF">Sango_0885400</name>
</gene>
<evidence type="ECO:0000313" key="9">
    <source>
        <dbReference type="Proteomes" id="UP001289374"/>
    </source>
</evidence>
<proteinExistence type="predicted"/>
<dbReference type="AlphaFoldDB" id="A0AAE2BXK2"/>
<keyword evidence="2 4" id="KW-0697">Rotamase</keyword>
<feature type="domain" description="PpiC" evidence="7">
    <location>
        <begin position="4"/>
        <end position="67"/>
    </location>
</feature>
<evidence type="ECO:0000259" key="7">
    <source>
        <dbReference type="PROSITE" id="PS50198"/>
    </source>
</evidence>
<dbReference type="InterPro" id="IPR036812">
    <property type="entry name" value="NAD(P)_OxRdtase_dom_sf"/>
</dbReference>
<name>A0AAE2BXK2_9LAMI</name>